<dbReference type="Proteomes" id="UP001233535">
    <property type="component" value="Unassembled WGS sequence"/>
</dbReference>
<reference evidence="3 4" key="1">
    <citation type="submission" date="2023-04" db="EMBL/GenBank/DDBJ databases">
        <title>Lysobacter sp. strain UC isolated from soil sample.</title>
        <authorList>
            <person name="Choksket S."/>
            <person name="Harshvardhan F."/>
            <person name="Rana R."/>
            <person name="Patil P.B."/>
            <person name="Korpole S."/>
        </authorList>
    </citation>
    <scope>NUCLEOTIDE SEQUENCE [LARGE SCALE GENOMIC DNA]</scope>
    <source>
        <strain evidence="3 4">UC</strain>
    </source>
</reference>
<feature type="compositionally biased region" description="Low complexity" evidence="1">
    <location>
        <begin position="24"/>
        <end position="56"/>
    </location>
</feature>
<dbReference type="Gene3D" id="1.20.1260.10">
    <property type="match status" value="1"/>
</dbReference>
<dbReference type="PROSITE" id="PS51257">
    <property type="entry name" value="PROKAR_LIPOPROTEIN"/>
    <property type="match status" value="1"/>
</dbReference>
<protein>
    <submittedName>
        <fullName evidence="3">DUF4142 domain-containing protein</fullName>
    </submittedName>
</protein>
<keyword evidence="4" id="KW-1185">Reference proteome</keyword>
<evidence type="ECO:0000256" key="1">
    <source>
        <dbReference type="SAM" id="MobiDB-lite"/>
    </source>
</evidence>
<evidence type="ECO:0000313" key="4">
    <source>
        <dbReference type="Proteomes" id="UP001233535"/>
    </source>
</evidence>
<dbReference type="InterPro" id="IPR012347">
    <property type="entry name" value="Ferritin-like"/>
</dbReference>
<dbReference type="InterPro" id="IPR025419">
    <property type="entry name" value="DUF4142"/>
</dbReference>
<sequence length="214" mass="22490">MRALPLLLIAVLAAAGCQRDDANPADAAPPASQTPSTDATGAGTTASDTHTSADSAPPVPAAPPSAGVSLALVAALDEHEVAAAEQARNRKLSAATREYAQMLHREHTENLAALRSLASADHLAEPQTTAEVHALVGRGKASLETLATVDDADYERAWLQAMVDGHTHALAMLDERLIPAARDEPVRNFLNNTRDHLAMHLERGRALLESTGAR</sequence>
<feature type="domain" description="DUF4142" evidence="2">
    <location>
        <begin position="71"/>
        <end position="207"/>
    </location>
</feature>
<dbReference type="PANTHER" id="PTHR38593">
    <property type="entry name" value="BLR2558 PROTEIN"/>
    <property type="match status" value="1"/>
</dbReference>
<organism evidence="3 4">
    <name type="scientific">Lysobacter arvi</name>
    <dbReference type="NCBI Taxonomy" id="3038776"/>
    <lineage>
        <taxon>Bacteria</taxon>
        <taxon>Pseudomonadati</taxon>
        <taxon>Pseudomonadota</taxon>
        <taxon>Gammaproteobacteria</taxon>
        <taxon>Lysobacterales</taxon>
        <taxon>Lysobacteraceae</taxon>
        <taxon>Lysobacter</taxon>
    </lineage>
</organism>
<evidence type="ECO:0000259" key="2">
    <source>
        <dbReference type="Pfam" id="PF13628"/>
    </source>
</evidence>
<dbReference type="RefSeq" id="WP_309260914.1">
    <property type="nucleotide sequence ID" value="NZ_JARUHG010000001.1"/>
</dbReference>
<dbReference type="EMBL" id="JARUHG010000001">
    <property type="protein sequence ID" value="MDR0181735.1"/>
    <property type="molecule type" value="Genomic_DNA"/>
</dbReference>
<gene>
    <name evidence="3" type="ORF">P8609_01970</name>
</gene>
<name>A0ABU1C9G1_9GAMM</name>
<accession>A0ABU1C9G1</accession>
<feature type="region of interest" description="Disordered" evidence="1">
    <location>
        <begin position="20"/>
        <end position="64"/>
    </location>
</feature>
<proteinExistence type="predicted"/>
<evidence type="ECO:0000313" key="3">
    <source>
        <dbReference type="EMBL" id="MDR0181735.1"/>
    </source>
</evidence>
<comment type="caution">
    <text evidence="3">The sequence shown here is derived from an EMBL/GenBank/DDBJ whole genome shotgun (WGS) entry which is preliminary data.</text>
</comment>
<dbReference type="PANTHER" id="PTHR38593:SF1">
    <property type="entry name" value="BLR2558 PROTEIN"/>
    <property type="match status" value="1"/>
</dbReference>
<dbReference type="Pfam" id="PF13628">
    <property type="entry name" value="DUF4142"/>
    <property type="match status" value="1"/>
</dbReference>